<reference evidence="2 3" key="1">
    <citation type="submission" date="2023-08" db="EMBL/GenBank/DDBJ databases">
        <title>Rhodoferax potami sp. nov. and Rhodoferax mekongensis sp. nov., isolated from the Mekong River in Thailand.</title>
        <authorList>
            <person name="Kitikhun S."/>
            <person name="Charoenyingcharoen P."/>
            <person name="Siriarchawattana P."/>
            <person name="Likhitrattanapisal S."/>
            <person name="Nilsakha T."/>
            <person name="Chanpet A."/>
            <person name="Rattanawaree P."/>
            <person name="Ingsriswang S."/>
        </authorList>
    </citation>
    <scope>NUCLEOTIDE SEQUENCE [LARGE SCALE GENOMIC DNA]</scope>
    <source>
        <strain evidence="2 3">TBRC 17307</strain>
    </source>
</reference>
<dbReference type="EMBL" id="CP132507">
    <property type="protein sequence ID" value="WNO06044.1"/>
    <property type="molecule type" value="Genomic_DNA"/>
</dbReference>
<protein>
    <submittedName>
        <fullName evidence="2">Uncharacterized protein</fullName>
    </submittedName>
</protein>
<evidence type="ECO:0000313" key="3">
    <source>
        <dbReference type="Proteomes" id="UP001302257"/>
    </source>
</evidence>
<accession>A0ABZ0B296</accession>
<sequence length="85" mass="9582">MNKPALTEADFRSQVWSRLTKDLQERLQELRQSNDNTQLSQDQTLLIRGQIKEVKRLLSLSTESAGMSGTPFAGDANLSDFPDDQ</sequence>
<evidence type="ECO:0000313" key="2">
    <source>
        <dbReference type="EMBL" id="WNO06044.1"/>
    </source>
</evidence>
<dbReference type="RefSeq" id="WP_313868766.1">
    <property type="nucleotide sequence ID" value="NZ_CP132507.1"/>
</dbReference>
<keyword evidence="3" id="KW-1185">Reference proteome</keyword>
<evidence type="ECO:0000256" key="1">
    <source>
        <dbReference type="SAM" id="MobiDB-lite"/>
    </source>
</evidence>
<proteinExistence type="predicted"/>
<name>A0ABZ0B296_9BURK</name>
<feature type="region of interest" description="Disordered" evidence="1">
    <location>
        <begin position="64"/>
        <end position="85"/>
    </location>
</feature>
<gene>
    <name evidence="2" type="ORF">RAN89_06335</name>
</gene>
<organism evidence="2 3">
    <name type="scientific">Rhodoferax mekongensis</name>
    <dbReference type="NCBI Taxonomy" id="3068341"/>
    <lineage>
        <taxon>Bacteria</taxon>
        <taxon>Pseudomonadati</taxon>
        <taxon>Pseudomonadota</taxon>
        <taxon>Betaproteobacteria</taxon>
        <taxon>Burkholderiales</taxon>
        <taxon>Comamonadaceae</taxon>
        <taxon>Rhodoferax</taxon>
    </lineage>
</organism>
<dbReference type="Proteomes" id="UP001302257">
    <property type="component" value="Chromosome"/>
</dbReference>